<feature type="compositionally biased region" description="Basic and acidic residues" evidence="1">
    <location>
        <begin position="13"/>
        <end position="31"/>
    </location>
</feature>
<evidence type="ECO:0000259" key="2">
    <source>
        <dbReference type="Pfam" id="PF24837"/>
    </source>
</evidence>
<dbReference type="Pfam" id="PF24837">
    <property type="entry name" value="AMIN-like"/>
    <property type="match status" value="1"/>
</dbReference>
<accession>A0A543F9W7</accession>
<dbReference type="EMBL" id="VFPG01000001">
    <property type="protein sequence ID" value="TQM30609.1"/>
    <property type="molecule type" value="Genomic_DNA"/>
</dbReference>
<feature type="compositionally biased region" description="Low complexity" evidence="1">
    <location>
        <begin position="83"/>
        <end position="92"/>
    </location>
</feature>
<evidence type="ECO:0000313" key="3">
    <source>
        <dbReference type="EMBL" id="TQM30609.1"/>
    </source>
</evidence>
<organism evidence="3 4">
    <name type="scientific">Nocardia bhagyanarayanae</name>
    <dbReference type="NCBI Taxonomy" id="1215925"/>
    <lineage>
        <taxon>Bacteria</taxon>
        <taxon>Bacillati</taxon>
        <taxon>Actinomycetota</taxon>
        <taxon>Actinomycetes</taxon>
        <taxon>Mycobacteriales</taxon>
        <taxon>Nocardiaceae</taxon>
        <taxon>Nocardia</taxon>
    </lineage>
</organism>
<evidence type="ECO:0000256" key="1">
    <source>
        <dbReference type="SAM" id="MobiDB-lite"/>
    </source>
</evidence>
<protein>
    <recommendedName>
        <fullName evidence="2">AMIN-like domain-containing protein</fullName>
    </recommendedName>
</protein>
<gene>
    <name evidence="3" type="ORF">FB390_2243</name>
</gene>
<comment type="caution">
    <text evidence="3">The sequence shown here is derived from an EMBL/GenBank/DDBJ whole genome shotgun (WGS) entry which is preliminary data.</text>
</comment>
<keyword evidence="4" id="KW-1185">Reference proteome</keyword>
<proteinExistence type="predicted"/>
<feature type="domain" description="AMIN-like" evidence="2">
    <location>
        <begin position="120"/>
        <end position="246"/>
    </location>
</feature>
<name>A0A543F9W7_9NOCA</name>
<dbReference type="InterPro" id="IPR056303">
    <property type="entry name" value="AMIN-like"/>
</dbReference>
<feature type="region of interest" description="Disordered" evidence="1">
    <location>
        <begin position="1"/>
        <end position="50"/>
    </location>
</feature>
<dbReference type="Proteomes" id="UP000316331">
    <property type="component" value="Unassembled WGS sequence"/>
</dbReference>
<evidence type="ECO:0000313" key="4">
    <source>
        <dbReference type="Proteomes" id="UP000316331"/>
    </source>
</evidence>
<feature type="region of interest" description="Disordered" evidence="1">
    <location>
        <begin position="79"/>
        <end position="116"/>
    </location>
</feature>
<dbReference type="AlphaFoldDB" id="A0A543F9W7"/>
<reference evidence="3 4" key="1">
    <citation type="submission" date="2019-06" db="EMBL/GenBank/DDBJ databases">
        <title>Sequencing the genomes of 1000 actinobacteria strains.</title>
        <authorList>
            <person name="Klenk H.-P."/>
        </authorList>
    </citation>
    <scope>NUCLEOTIDE SEQUENCE [LARGE SCALE GENOMIC DNA]</scope>
    <source>
        <strain evidence="3 4">DSM 103495</strain>
    </source>
</reference>
<sequence>MGKPLLQSATPEPSRRADRPTTERPPSEHAIRATRSGHTPGPRLSSAHGKPLSNISLMRNRMVWAVAVAAALIAGCDDGESVSATSAPPTTTGSLVEAPVQPPGDAGPKRGTPSGDAALTVTDLRIGHHSGFDRVVYDLGGTGTPGWIVQYTDRAVQDGSGNAIEVAGQSVLEVQITGSAYPFDSGVTPYSGPDPATDPSAPGIAGVYRTTVFEGTTQSFIGVNADRPAFSVTTLSNPTRLVIDIATL</sequence>